<keyword evidence="5" id="KW-1185">Reference proteome</keyword>
<keyword evidence="1" id="KW-0175">Coiled coil</keyword>
<dbReference type="Gene3D" id="3.10.20.90">
    <property type="entry name" value="Phosphatidylinositol 3-kinase Catalytic Subunit, Chain A, domain 1"/>
    <property type="match status" value="1"/>
</dbReference>
<dbReference type="Pfam" id="PF14555">
    <property type="entry name" value="UBA_4"/>
    <property type="match status" value="1"/>
</dbReference>
<accession>A0A2V0PLW1</accession>
<dbReference type="Pfam" id="PF00789">
    <property type="entry name" value="UBX"/>
    <property type="match status" value="1"/>
</dbReference>
<reference evidence="4 5" key="1">
    <citation type="journal article" date="2018" name="Sci. Rep.">
        <title>Raphidocelis subcapitata (=Pseudokirchneriella subcapitata) provides an insight into genome evolution and environmental adaptations in the Sphaeropleales.</title>
        <authorList>
            <person name="Suzuki S."/>
            <person name="Yamaguchi H."/>
            <person name="Nakajima N."/>
            <person name="Kawachi M."/>
        </authorList>
    </citation>
    <scope>NUCLEOTIDE SEQUENCE [LARGE SCALE GENOMIC DNA]</scope>
    <source>
        <strain evidence="4 5">NIES-35</strain>
    </source>
</reference>
<evidence type="ECO:0000313" key="4">
    <source>
        <dbReference type="EMBL" id="GBF98850.1"/>
    </source>
</evidence>
<feature type="region of interest" description="Disordered" evidence="2">
    <location>
        <begin position="391"/>
        <end position="413"/>
    </location>
</feature>
<dbReference type="InterPro" id="IPR001012">
    <property type="entry name" value="UBX_dom"/>
</dbReference>
<dbReference type="InterPro" id="IPR009060">
    <property type="entry name" value="UBA-like_sf"/>
</dbReference>
<protein>
    <recommendedName>
        <fullName evidence="3">UBX domain-containing protein</fullName>
    </recommendedName>
</protein>
<dbReference type="CDD" id="cd14273">
    <property type="entry name" value="UBA_TAP-C_like"/>
    <property type="match status" value="1"/>
</dbReference>
<feature type="region of interest" description="Disordered" evidence="2">
    <location>
        <begin position="84"/>
        <end position="120"/>
    </location>
</feature>
<feature type="coiled-coil region" evidence="1">
    <location>
        <begin position="299"/>
        <end position="326"/>
    </location>
</feature>
<dbReference type="PANTHER" id="PTHR23322:SF93">
    <property type="entry name" value="UBX DOMAIN-CONTAINING PROTEIN 8"/>
    <property type="match status" value="1"/>
</dbReference>
<dbReference type="PANTHER" id="PTHR23322">
    <property type="entry name" value="FAS-ASSOCIATED PROTEIN"/>
    <property type="match status" value="1"/>
</dbReference>
<gene>
    <name evidence="4" type="ORF">Rsub_11454</name>
</gene>
<dbReference type="InParanoid" id="A0A2V0PLW1"/>
<evidence type="ECO:0000313" key="5">
    <source>
        <dbReference type="Proteomes" id="UP000247498"/>
    </source>
</evidence>
<feature type="region of interest" description="Disordered" evidence="2">
    <location>
        <begin position="205"/>
        <end position="229"/>
    </location>
</feature>
<dbReference type="PROSITE" id="PS50330">
    <property type="entry name" value="UIM"/>
    <property type="match status" value="1"/>
</dbReference>
<dbReference type="STRING" id="307507.A0A2V0PLW1"/>
<dbReference type="InterPro" id="IPR003903">
    <property type="entry name" value="UIM_dom"/>
</dbReference>
<dbReference type="EMBL" id="BDRX01000137">
    <property type="protein sequence ID" value="GBF98850.1"/>
    <property type="molecule type" value="Genomic_DNA"/>
</dbReference>
<proteinExistence type="predicted"/>
<name>A0A2V0PLW1_9CHLO</name>
<feature type="compositionally biased region" description="Gly residues" evidence="2">
    <location>
        <begin position="205"/>
        <end position="223"/>
    </location>
</feature>
<feature type="domain" description="UBX" evidence="3">
    <location>
        <begin position="346"/>
        <end position="448"/>
    </location>
</feature>
<dbReference type="OrthoDB" id="550240at2759"/>
<evidence type="ECO:0000256" key="2">
    <source>
        <dbReference type="SAM" id="MobiDB-lite"/>
    </source>
</evidence>
<dbReference type="Proteomes" id="UP000247498">
    <property type="component" value="Unassembled WGS sequence"/>
</dbReference>
<comment type="caution">
    <text evidence="4">The sequence shown here is derived from an EMBL/GenBank/DDBJ whole genome shotgun (WGS) entry which is preliminary data.</text>
</comment>
<dbReference type="PROSITE" id="PS50033">
    <property type="entry name" value="UBX"/>
    <property type="match status" value="1"/>
</dbReference>
<feature type="compositionally biased region" description="Acidic residues" evidence="2">
    <location>
        <begin position="107"/>
        <end position="120"/>
    </location>
</feature>
<sequence length="451" mass="45974">MEVERPENADEAVLQFCSVTDAAPHVAENYLLAHDWDVERAVDFYFLHPPGGGGGGGAGGGGGGGIPPLAAGDDDEDMRAALEASMGQEPRRQEEAPPLGPPRDVIEIPDDDDYEEEGEEGALQSLAARRAAALEAHRAAELLREEELMEMGERAMRAAGLPADLAVAGRGFGRRRGESGPGGPSGGLAEAAALAADDGGFGSFGGGRASGSGGGGGGGGGAGSSLDIDLPEGVDVEEARMLEAAMLGVPYTGRIPTFSPAAPVDPGALEQRWLRREQDEAFEESLAADRAKQESAQMAARAAEEAAAAQAAAEAAEEAKRDEAARALAALLERKAAALPAEPKAGEPATLALVVRLPDGTRCGRRFRHGDALRAAFDFVDVHTARGATGAGGVANGSGGGASGGGGEGSLRPGSYRLVTQFPRRKFEEGQGGTFVDAGLTSDTAAFVELL</sequence>
<dbReference type="InterPro" id="IPR050730">
    <property type="entry name" value="UBX_domain-protein"/>
</dbReference>
<dbReference type="SUPFAM" id="SSF46934">
    <property type="entry name" value="UBA-like"/>
    <property type="match status" value="1"/>
</dbReference>
<evidence type="ECO:0000256" key="1">
    <source>
        <dbReference type="SAM" id="Coils"/>
    </source>
</evidence>
<dbReference type="CDD" id="cd01767">
    <property type="entry name" value="UBX"/>
    <property type="match status" value="1"/>
</dbReference>
<dbReference type="GO" id="GO:0043130">
    <property type="term" value="F:ubiquitin binding"/>
    <property type="evidence" value="ECO:0007669"/>
    <property type="project" value="TreeGrafter"/>
</dbReference>
<evidence type="ECO:0000259" key="3">
    <source>
        <dbReference type="PROSITE" id="PS50033"/>
    </source>
</evidence>
<dbReference type="AlphaFoldDB" id="A0A2V0PLW1"/>
<dbReference type="InterPro" id="IPR029071">
    <property type="entry name" value="Ubiquitin-like_domsf"/>
</dbReference>
<dbReference type="Gene3D" id="1.10.8.10">
    <property type="entry name" value="DNA helicase RuvA subunit, C-terminal domain"/>
    <property type="match status" value="1"/>
</dbReference>
<dbReference type="SUPFAM" id="SSF54236">
    <property type="entry name" value="Ubiquitin-like"/>
    <property type="match status" value="1"/>
</dbReference>
<feature type="compositionally biased region" description="Gly residues" evidence="2">
    <location>
        <begin position="391"/>
        <end position="409"/>
    </location>
</feature>
<organism evidence="4 5">
    <name type="scientific">Raphidocelis subcapitata</name>
    <dbReference type="NCBI Taxonomy" id="307507"/>
    <lineage>
        <taxon>Eukaryota</taxon>
        <taxon>Viridiplantae</taxon>
        <taxon>Chlorophyta</taxon>
        <taxon>core chlorophytes</taxon>
        <taxon>Chlorophyceae</taxon>
        <taxon>CS clade</taxon>
        <taxon>Sphaeropleales</taxon>
        <taxon>Selenastraceae</taxon>
        <taxon>Raphidocelis</taxon>
    </lineage>
</organism>